<comment type="caution">
    <text evidence="2">The sequence shown here is derived from an EMBL/GenBank/DDBJ whole genome shotgun (WGS) entry which is preliminary data.</text>
</comment>
<sequence>MGVKYPDREEPKKPEKRSKGASSEDPAAKKRKVSSADVGSSKAEPKVLSAKPPRPPPKVLLSKKGPDSVGDVVVKLHPPSSTGL</sequence>
<dbReference type="Proteomes" id="UP000823388">
    <property type="component" value="Chromosome 4N"/>
</dbReference>
<evidence type="ECO:0000313" key="3">
    <source>
        <dbReference type="Proteomes" id="UP000823388"/>
    </source>
</evidence>
<keyword evidence="3" id="KW-1185">Reference proteome</keyword>
<dbReference type="AlphaFoldDB" id="A0A8T0T9Y2"/>
<name>A0A8T0T9Y2_PANVG</name>
<organism evidence="2 3">
    <name type="scientific">Panicum virgatum</name>
    <name type="common">Blackwell switchgrass</name>
    <dbReference type="NCBI Taxonomy" id="38727"/>
    <lineage>
        <taxon>Eukaryota</taxon>
        <taxon>Viridiplantae</taxon>
        <taxon>Streptophyta</taxon>
        <taxon>Embryophyta</taxon>
        <taxon>Tracheophyta</taxon>
        <taxon>Spermatophyta</taxon>
        <taxon>Magnoliopsida</taxon>
        <taxon>Liliopsida</taxon>
        <taxon>Poales</taxon>
        <taxon>Poaceae</taxon>
        <taxon>PACMAD clade</taxon>
        <taxon>Panicoideae</taxon>
        <taxon>Panicodae</taxon>
        <taxon>Paniceae</taxon>
        <taxon>Panicinae</taxon>
        <taxon>Panicum</taxon>
        <taxon>Panicum sect. Hiantes</taxon>
    </lineage>
</organism>
<evidence type="ECO:0000256" key="1">
    <source>
        <dbReference type="SAM" id="MobiDB-lite"/>
    </source>
</evidence>
<protein>
    <submittedName>
        <fullName evidence="2">Uncharacterized protein</fullName>
    </submittedName>
</protein>
<dbReference type="EMBL" id="CM029044">
    <property type="protein sequence ID" value="KAG2604939.1"/>
    <property type="molecule type" value="Genomic_DNA"/>
</dbReference>
<reference evidence="2" key="1">
    <citation type="submission" date="2020-05" db="EMBL/GenBank/DDBJ databases">
        <title>WGS assembly of Panicum virgatum.</title>
        <authorList>
            <person name="Lovell J.T."/>
            <person name="Jenkins J."/>
            <person name="Shu S."/>
            <person name="Juenger T.E."/>
            <person name="Schmutz J."/>
        </authorList>
    </citation>
    <scope>NUCLEOTIDE SEQUENCE</scope>
    <source>
        <strain evidence="2">AP13</strain>
    </source>
</reference>
<proteinExistence type="predicted"/>
<feature type="compositionally biased region" description="Basic and acidic residues" evidence="1">
    <location>
        <begin position="1"/>
        <end position="13"/>
    </location>
</feature>
<accession>A0A8T0T9Y2</accession>
<gene>
    <name evidence="2" type="ORF">PVAP13_4NG151319</name>
</gene>
<evidence type="ECO:0000313" key="2">
    <source>
        <dbReference type="EMBL" id="KAG2604939.1"/>
    </source>
</evidence>
<feature type="region of interest" description="Disordered" evidence="1">
    <location>
        <begin position="1"/>
        <end position="84"/>
    </location>
</feature>